<evidence type="ECO:0000256" key="1">
    <source>
        <dbReference type="ARBA" id="ARBA00022729"/>
    </source>
</evidence>
<keyword evidence="7" id="KW-1185">Reference proteome</keyword>
<comment type="caution">
    <text evidence="6">The sequence shown here is derived from an EMBL/GenBank/DDBJ whole genome shotgun (WGS) entry which is preliminary data.</text>
</comment>
<dbReference type="Gene3D" id="2.120.10.30">
    <property type="entry name" value="TolB, C-terminal domain"/>
    <property type="match status" value="2"/>
</dbReference>
<dbReference type="RefSeq" id="WP_345339742.1">
    <property type="nucleotide sequence ID" value="NZ_BAABLI010000011.1"/>
</dbReference>
<dbReference type="PANTHER" id="PTHR42776">
    <property type="entry name" value="SERINE PEPTIDASE S9 FAMILY MEMBER"/>
    <property type="match status" value="1"/>
</dbReference>
<evidence type="ECO:0000256" key="2">
    <source>
        <dbReference type="ARBA" id="ARBA00022801"/>
    </source>
</evidence>
<evidence type="ECO:0000256" key="4">
    <source>
        <dbReference type="SAM" id="SignalP"/>
    </source>
</evidence>
<evidence type="ECO:0000313" key="6">
    <source>
        <dbReference type="EMBL" id="MFD2096953.1"/>
    </source>
</evidence>
<keyword evidence="3" id="KW-0720">Serine protease</keyword>
<dbReference type="EMBL" id="JBHUHT010000014">
    <property type="protein sequence ID" value="MFD2096953.1"/>
    <property type="molecule type" value="Genomic_DNA"/>
</dbReference>
<gene>
    <name evidence="6" type="ORF">ACFSJ3_13235</name>
</gene>
<reference evidence="7" key="1">
    <citation type="journal article" date="2019" name="Int. J. Syst. Evol. Microbiol.">
        <title>The Global Catalogue of Microorganisms (GCM) 10K type strain sequencing project: providing services to taxonomists for standard genome sequencing and annotation.</title>
        <authorList>
            <consortium name="The Broad Institute Genomics Platform"/>
            <consortium name="The Broad Institute Genome Sequencing Center for Infectious Disease"/>
            <person name="Wu L."/>
            <person name="Ma J."/>
        </authorList>
    </citation>
    <scope>NUCLEOTIDE SEQUENCE [LARGE SCALE GENOMIC DNA]</scope>
    <source>
        <strain evidence="7">CGMCC 1.10992</strain>
    </source>
</reference>
<dbReference type="InterPro" id="IPR011659">
    <property type="entry name" value="WD40"/>
</dbReference>
<feature type="domain" description="Peptidase S9 prolyl oligopeptidase catalytic" evidence="5">
    <location>
        <begin position="474"/>
        <end position="681"/>
    </location>
</feature>
<evidence type="ECO:0000259" key="5">
    <source>
        <dbReference type="Pfam" id="PF00326"/>
    </source>
</evidence>
<dbReference type="PANTHER" id="PTHR42776:SF13">
    <property type="entry name" value="DIPEPTIDYL-PEPTIDASE 5"/>
    <property type="match status" value="1"/>
</dbReference>
<dbReference type="Proteomes" id="UP001597380">
    <property type="component" value="Unassembled WGS sequence"/>
</dbReference>
<feature type="chain" id="PRO_5046008398" evidence="4">
    <location>
        <begin position="23"/>
        <end position="683"/>
    </location>
</feature>
<evidence type="ECO:0000313" key="7">
    <source>
        <dbReference type="Proteomes" id="UP001597380"/>
    </source>
</evidence>
<name>A0ABW4XR63_9GAMM</name>
<protein>
    <submittedName>
        <fullName evidence="6">S9 family peptidase</fullName>
    </submittedName>
</protein>
<organism evidence="6 7">
    <name type="scientific">Corallincola platygyrae</name>
    <dbReference type="NCBI Taxonomy" id="1193278"/>
    <lineage>
        <taxon>Bacteria</taxon>
        <taxon>Pseudomonadati</taxon>
        <taxon>Pseudomonadota</taxon>
        <taxon>Gammaproteobacteria</taxon>
        <taxon>Alteromonadales</taxon>
        <taxon>Psychromonadaceae</taxon>
        <taxon>Corallincola</taxon>
    </lineage>
</organism>
<evidence type="ECO:0000256" key="3">
    <source>
        <dbReference type="ARBA" id="ARBA00022825"/>
    </source>
</evidence>
<keyword evidence="3" id="KW-0645">Protease</keyword>
<keyword evidence="1 4" id="KW-0732">Signal</keyword>
<dbReference type="Gene3D" id="3.40.50.1820">
    <property type="entry name" value="alpha/beta hydrolase"/>
    <property type="match status" value="1"/>
</dbReference>
<accession>A0ABW4XR63</accession>
<dbReference type="InterPro" id="IPR029058">
    <property type="entry name" value="AB_hydrolase_fold"/>
</dbReference>
<dbReference type="SUPFAM" id="SSF53474">
    <property type="entry name" value="alpha/beta-Hydrolases"/>
    <property type="match status" value="1"/>
</dbReference>
<dbReference type="InterPro" id="IPR001375">
    <property type="entry name" value="Peptidase_S9_cat"/>
</dbReference>
<dbReference type="SUPFAM" id="SSF82171">
    <property type="entry name" value="DPP6 N-terminal domain-like"/>
    <property type="match status" value="1"/>
</dbReference>
<sequence>MRKSLLLLLSLFAASAATSVHAKPQGLTVDKISELNKIHSVAVSPNGHHLVYGVNSPAVGDKAKTNYLYLKPLRENGVARQITSSTGEHNVVWAPDNSGIYFLTGRSGSSQIWFLSLTGGEAVQVSDLPLDIEGFKIAKNGQTFVLSISVDPECETLDCTVKSKQKAAEEKATGRVYDQLMVRHWDTWLPKWKRHLFSATPDAKGKITDATDLMPNWQTDVPARPFSGMEEVAITHDGAQVIFTAKAPGPDQPWHTNYDLYAVKVGGNKPQNLTEQNKAWDAHPVLSPDGKTLAYLAMIKPGFEADRFGIMLMDLKSGKTHEVAADWDRSTGGLVFSNDGKTLYVSAQDLGQRSIFEIDIANDKVERLYADGYVGDLQFAGGKLVFTRHALNAPKEIKALSLANNKVYALTAVNADHLKEISFGDFEQFTFKGWNDETVYGYWVKPVGFKKGQKYPVAFLIHGGPQGSFGNMFHYRWNAQLWAAQGYGVVMIDFHGSTGYGQEFTNSISRDWGGKPLEDLQKGFAAVAEQQAWLDANNACALGASYGGYMINWIAGKWNDGFKCLVNHAGLYDLPGFYATTEELWFPEHEWGGPQWDGSEDYTKFNPADYVENWQTPMLVIHGEKDFRVPYDQGLAAFTALQRRNIPSRLIMYPEENHWILNMDNLKQWYSEVFRWMDAWTEK</sequence>
<feature type="signal peptide" evidence="4">
    <location>
        <begin position="1"/>
        <end position="22"/>
    </location>
</feature>
<proteinExistence type="predicted"/>
<dbReference type="InterPro" id="IPR011042">
    <property type="entry name" value="6-blade_b-propeller_TolB-like"/>
</dbReference>
<keyword evidence="2" id="KW-0378">Hydrolase</keyword>
<dbReference type="Pfam" id="PF07676">
    <property type="entry name" value="PD40"/>
    <property type="match status" value="2"/>
</dbReference>
<dbReference type="Pfam" id="PF00326">
    <property type="entry name" value="Peptidase_S9"/>
    <property type="match status" value="1"/>
</dbReference>